<dbReference type="Pfam" id="PF13271">
    <property type="entry name" value="DUF4062"/>
    <property type="match status" value="1"/>
</dbReference>
<dbReference type="PANTHER" id="PTHR19871">
    <property type="entry name" value="BETA TRANSDUCIN-RELATED PROTEIN"/>
    <property type="match status" value="1"/>
</dbReference>
<dbReference type="STRING" id="400727.A0A2T7PBM5"/>
<accession>A0A2T7PBM5</accession>
<evidence type="ECO:0000256" key="3">
    <source>
        <dbReference type="PROSITE-ProRule" id="PRU00221"/>
    </source>
</evidence>
<dbReference type="InterPro" id="IPR025139">
    <property type="entry name" value="DUF4062"/>
</dbReference>
<dbReference type="OrthoDB" id="2325716at2759"/>
<evidence type="ECO:0000256" key="2">
    <source>
        <dbReference type="ARBA" id="ARBA00022737"/>
    </source>
</evidence>
<dbReference type="InterPro" id="IPR019775">
    <property type="entry name" value="WD40_repeat_CS"/>
</dbReference>
<dbReference type="InterPro" id="IPR056534">
    <property type="entry name" value="Beta-prop_NWD2_C"/>
</dbReference>
<dbReference type="Gene3D" id="3.40.50.300">
    <property type="entry name" value="P-loop containing nucleotide triphosphate hydrolases"/>
    <property type="match status" value="1"/>
</dbReference>
<dbReference type="InterPro" id="IPR015943">
    <property type="entry name" value="WD40/YVTN_repeat-like_dom_sf"/>
</dbReference>
<dbReference type="Proteomes" id="UP000245119">
    <property type="component" value="Linkage Group LG5"/>
</dbReference>
<dbReference type="EMBL" id="PZQS01000005">
    <property type="protein sequence ID" value="PVD30821.1"/>
    <property type="molecule type" value="Genomic_DNA"/>
</dbReference>
<protein>
    <submittedName>
        <fullName evidence="9">Uncharacterized protein</fullName>
    </submittedName>
</protein>
<keyword evidence="10" id="KW-1185">Reference proteome</keyword>
<dbReference type="Pfam" id="PF23586">
    <property type="entry name" value="Beta-prop_NWD2_C"/>
    <property type="match status" value="1"/>
</dbReference>
<feature type="compositionally biased region" description="Acidic residues" evidence="4">
    <location>
        <begin position="12"/>
        <end position="22"/>
    </location>
</feature>
<dbReference type="Pfam" id="PF00400">
    <property type="entry name" value="WD40"/>
    <property type="match status" value="1"/>
</dbReference>
<name>A0A2T7PBM5_POMCA</name>
<keyword evidence="2" id="KW-0677">Repeat</keyword>
<feature type="domain" description="NWD2 C-terminal beta-propeller" evidence="7">
    <location>
        <begin position="1281"/>
        <end position="1617"/>
    </location>
</feature>
<dbReference type="PROSITE" id="PS50082">
    <property type="entry name" value="WD_REPEATS_2"/>
    <property type="match status" value="1"/>
</dbReference>
<evidence type="ECO:0000313" key="10">
    <source>
        <dbReference type="Proteomes" id="UP000245119"/>
    </source>
</evidence>
<dbReference type="InterPro" id="IPR052752">
    <property type="entry name" value="NACHT-WD_repeat"/>
</dbReference>
<dbReference type="Gene3D" id="2.130.10.10">
    <property type="entry name" value="YVTN repeat-like/Quinoprotein amine dehydrogenase"/>
    <property type="match status" value="3"/>
</dbReference>
<proteinExistence type="predicted"/>
<evidence type="ECO:0000259" key="6">
    <source>
        <dbReference type="Pfam" id="PF13271"/>
    </source>
</evidence>
<reference evidence="9 10" key="1">
    <citation type="submission" date="2018-04" db="EMBL/GenBank/DDBJ databases">
        <title>The genome of golden apple snail Pomacea canaliculata provides insight into stress tolerance and invasive adaptation.</title>
        <authorList>
            <person name="Liu C."/>
            <person name="Liu B."/>
            <person name="Ren Y."/>
            <person name="Zhang Y."/>
            <person name="Wang H."/>
            <person name="Li S."/>
            <person name="Jiang F."/>
            <person name="Yin L."/>
            <person name="Zhang G."/>
            <person name="Qian W."/>
            <person name="Fan W."/>
        </authorList>
    </citation>
    <scope>NUCLEOTIDE SEQUENCE [LARGE SCALE GENOMIC DNA]</scope>
    <source>
        <strain evidence="9">SZHN2017</strain>
        <tissue evidence="9">Muscle</tissue>
    </source>
</reference>
<evidence type="ECO:0000259" key="8">
    <source>
        <dbReference type="Pfam" id="PF25469"/>
    </source>
</evidence>
<keyword evidence="1 3" id="KW-0853">WD repeat</keyword>
<dbReference type="Gene3D" id="1.25.40.370">
    <property type="match status" value="1"/>
</dbReference>
<dbReference type="InterPro" id="IPR001680">
    <property type="entry name" value="WD40_rpt"/>
</dbReference>
<organism evidence="9 10">
    <name type="scientific">Pomacea canaliculata</name>
    <name type="common">Golden apple snail</name>
    <dbReference type="NCBI Taxonomy" id="400727"/>
    <lineage>
        <taxon>Eukaryota</taxon>
        <taxon>Metazoa</taxon>
        <taxon>Spiralia</taxon>
        <taxon>Lophotrochozoa</taxon>
        <taxon>Mollusca</taxon>
        <taxon>Gastropoda</taxon>
        <taxon>Caenogastropoda</taxon>
        <taxon>Architaenioglossa</taxon>
        <taxon>Ampullarioidea</taxon>
        <taxon>Ampullariidae</taxon>
        <taxon>Pomacea</taxon>
    </lineage>
</organism>
<dbReference type="InterPro" id="IPR057588">
    <property type="entry name" value="NWD1/2-like_WH"/>
</dbReference>
<feature type="region of interest" description="Disordered" evidence="4">
    <location>
        <begin position="1"/>
        <end position="22"/>
    </location>
</feature>
<evidence type="ECO:0000313" key="9">
    <source>
        <dbReference type="EMBL" id="PVD30821.1"/>
    </source>
</evidence>
<feature type="domain" description="DUF4062" evidence="6">
    <location>
        <begin position="49"/>
        <end position="136"/>
    </location>
</feature>
<dbReference type="Pfam" id="PF13191">
    <property type="entry name" value="AAA_16"/>
    <property type="match status" value="1"/>
</dbReference>
<dbReference type="InterPro" id="IPR041664">
    <property type="entry name" value="AAA_16"/>
</dbReference>
<dbReference type="InterPro" id="IPR027417">
    <property type="entry name" value="P-loop_NTPase"/>
</dbReference>
<evidence type="ECO:0000259" key="7">
    <source>
        <dbReference type="Pfam" id="PF23586"/>
    </source>
</evidence>
<dbReference type="SMART" id="SM00320">
    <property type="entry name" value="WD40"/>
    <property type="match status" value="5"/>
</dbReference>
<dbReference type="SUPFAM" id="SSF82171">
    <property type="entry name" value="DPP6 N-terminal domain-like"/>
    <property type="match status" value="1"/>
</dbReference>
<dbReference type="InterPro" id="IPR011047">
    <property type="entry name" value="Quinoprotein_ADH-like_sf"/>
</dbReference>
<feature type="repeat" description="WD" evidence="3">
    <location>
        <begin position="1240"/>
        <end position="1275"/>
    </location>
</feature>
<dbReference type="SUPFAM" id="SSF50998">
    <property type="entry name" value="Quinoprotein alcohol dehydrogenase-like"/>
    <property type="match status" value="1"/>
</dbReference>
<gene>
    <name evidence="9" type="ORF">C0Q70_10096</name>
</gene>
<dbReference type="PROSITE" id="PS00678">
    <property type="entry name" value="WD_REPEATS_1"/>
    <property type="match status" value="1"/>
</dbReference>
<dbReference type="SUPFAM" id="SSF52540">
    <property type="entry name" value="P-loop containing nucleoside triphosphate hydrolases"/>
    <property type="match status" value="1"/>
</dbReference>
<evidence type="ECO:0000256" key="1">
    <source>
        <dbReference type="ARBA" id="ARBA00022574"/>
    </source>
</evidence>
<evidence type="ECO:0000256" key="4">
    <source>
        <dbReference type="SAM" id="MobiDB-lite"/>
    </source>
</evidence>
<evidence type="ECO:0000259" key="5">
    <source>
        <dbReference type="Pfam" id="PF13191"/>
    </source>
</evidence>
<dbReference type="PANTHER" id="PTHR19871:SF14">
    <property type="entry name" value="DUF4062 DOMAIN-CONTAINING PROTEIN"/>
    <property type="match status" value="1"/>
</dbReference>
<feature type="domain" description="NWD1/2-like winged helix-turn-helix" evidence="8">
    <location>
        <begin position="628"/>
        <end position="737"/>
    </location>
</feature>
<comment type="caution">
    <text evidence="9">The sequence shown here is derived from an EMBL/GenBank/DDBJ whole genome shotgun (WGS) entry which is preliminary data.</text>
</comment>
<dbReference type="Pfam" id="PF25469">
    <property type="entry name" value="WHD_NWD1"/>
    <property type="match status" value="1"/>
</dbReference>
<feature type="domain" description="Orc1-like AAA ATPase" evidence="5">
    <location>
        <begin position="386"/>
        <end position="510"/>
    </location>
</feature>
<sequence>MTDTPEGTSLDGVDEGEAPPVDEEERKRFLRVLCGCLDDLPSLSSKIVRIFTSSTFTDTTLERNNLMEKVYPKLKEFCREKHGLEFQVVDMRWGVRDEATDDHMTTQLCMQEIDNCQRLSMGPNFIVFLGQKYGYRPIPTHIPAAEFELLRECAKNVQDELELLDAWYKKDMNTVPPVYVLQPISSILSNFNNKRHQRLMEHDQNMWWDTLSRLQRIIRKSAQVLFLAKKLDRDQMHNYFMSVTEREVERGILKAKNTEDHCLAYIRDISNINITLLRMACKFVDVAAKSVDNEAQKLLKSLRDDRLPKKLVASNIARFSVEWSGKEGIDNESHREYFDSFCDKFYTDVTRLIDRAMAKHVKLANDPVYNEPLQHLHACRNHCQAFQGREDVVHQIRDYVLGTCRKPLVLYGLSGCGKTSLMAKAASQVSTWLSDKVVMALRFLGTTPGSSTIVPMLTSLCTQLSVVYEQPIENIPEELCPLIQYFKKLLTFPTEAKPLVLFLDSLDQLSGTEGAHQLTWFPVHLPDCVKVIASTLPNYYALLDTLKFMIEDESNFIQVLPLGENLSSTIIQAWLKNENRAVTTEQWAIVNEAISKCSFPLFVKLVFDEICRWRSYTKPSQTVLAFTIHETILRLFERIELQHGRTLVAHALGYITASKDGVSEPELEDLLSLDDKVLNDVYQYHLPPVRRIPPLLWTRIRNDLPKYLSEREAGGVNVIGWYHRQFIDAARERYFRNLNFASGIHSNISEYFLGLWGGGSPKPFEYSELQRQRFHLIDTKGEEDRKVPPQPVEFLDPEGRVIRYNLRKLSEMPYHLTRSHRYEDLYEKVVFNYEWIHAKLASMPLQSMLGDFEDMLEHVYDKDVRLIADAIRLSGSILSHYPDMLGPQITGRLLPFYGQNPKIRSLIQQCDSDGLRHCAFVSAYHCLHTPSGPLQYSLEGHQFAPFGIATTSDGNHLVSVSNKVIVWDLSTGEVSRTITPGIEGIMQNLSISPNDKYAVSYTNNNQIVVASLHTGDAFVIKPAMDSGDAIKGTSVSNTHVVLWSNKGWQLYTVEGEFQSRHESELKMPLIDVTLDDEGKNFLIVKTNAEDEDDDGMALEVQDKSIEPFEFHSAIAISRGRKLLYTCIEISDNDVAVYKRDDSVWKYDRTLGDNKDLIFALALSDDETFLVATVALGYKLWDLKTDKMRDLKLPSGVRNIPTRNQLTTPLGFTKGNEFLVAGVRKNLYVWDVKQGNMVKTLDAHFGRIIALSSVTNSRNVVISSSMDKTINVWNFDKILEEVHPLDRMEKPIETVALAPESSLCVTTTRNMTAVWDLRTGRLVKTFVSNSRSAIVSQAVITCSGQYVLSAEPPSLLVWEMGKDMPVLSVSLGDIQQIMLNEDDTKAIVVSKLPGSKGKCCCLTVPSGAEVYKFEYSFKRFVTATLTRDGLFLAVPACDKSGDVLGVYHAKTGTLLYNLQLKYNNYREYTQVVAMPHDPHQVALIDEEKGNILDLKKKTLVRSVPRWNGVSASNGKKGIFAPSRGGLEIIDLKSGKTTKTLIPRIAEGVFHVKVFFTSNDKHVIYYHSGHRTVRLFRASDGKMLANYKASAEVRAIVCNMEGTAVVLGAVDGSLTTLAIVDPEAEDHEELINSLPSRALAAPDGSKTHANGEALGAKQVVGTAAQAARFVVKTRGTQHSRACVLS</sequence>
<dbReference type="OMA" id="QQISYNY"/>